<accession>A0A6N9H340</accession>
<name>A0A6N9H340_9MICO</name>
<feature type="region of interest" description="Disordered" evidence="1">
    <location>
        <begin position="173"/>
        <end position="200"/>
    </location>
</feature>
<sequence>MATENPDSPGTAAAREPDTPAGGSAAEPERAGQGDSATERSQQDGAVPEPTERGDAEPERAERGDAEPERAVGGDPAPAGDAAARRVRASDADRDAVLAVLGQAHAHGRLDAGEFDERQSAVLGARFVHELIAPIDDVPEGDGLAADMRATVGLPAAQGPAVPGTAIQGAAAQGTAPRGAATGAPAVQGPGTVQGRAGAGAHSTSVAVLSGSTTHVPEGETSRRAYAVMAGDDIYLAEAMGPGVEYVLDCYALMAGHDIYVPPGVRIIDRTVNILAGSDVHPEAKGDGSNGTLVLKGVSIMAGHDIRLDEAAALPPARS</sequence>
<proteinExistence type="predicted"/>
<feature type="region of interest" description="Disordered" evidence="1">
    <location>
        <begin position="1"/>
        <end position="82"/>
    </location>
</feature>
<feature type="domain" description="DUF1707" evidence="2">
    <location>
        <begin position="87"/>
        <end position="139"/>
    </location>
</feature>
<dbReference type="InterPro" id="IPR012551">
    <property type="entry name" value="DUF1707_SHOCT-like"/>
</dbReference>
<dbReference type="Pfam" id="PF08044">
    <property type="entry name" value="DUF1707"/>
    <property type="match status" value="1"/>
</dbReference>
<dbReference type="RefSeq" id="WP_160951934.1">
    <property type="nucleotide sequence ID" value="NZ_WWEQ01000001.1"/>
</dbReference>
<dbReference type="PANTHER" id="PTHR40763:SF5">
    <property type="entry name" value="MEMBRANE PROTEIN"/>
    <property type="match status" value="1"/>
</dbReference>
<feature type="compositionally biased region" description="Low complexity" evidence="1">
    <location>
        <begin position="173"/>
        <end position="186"/>
    </location>
</feature>
<evidence type="ECO:0000313" key="3">
    <source>
        <dbReference type="EMBL" id="MYM18470.1"/>
    </source>
</evidence>
<dbReference type="PANTHER" id="PTHR40763">
    <property type="entry name" value="MEMBRANE PROTEIN-RELATED"/>
    <property type="match status" value="1"/>
</dbReference>
<feature type="compositionally biased region" description="Low complexity" evidence="1">
    <location>
        <begin position="73"/>
        <end position="82"/>
    </location>
</feature>
<comment type="caution">
    <text evidence="3">The sequence shown here is derived from an EMBL/GenBank/DDBJ whole genome shotgun (WGS) entry which is preliminary data.</text>
</comment>
<feature type="compositionally biased region" description="Basic and acidic residues" evidence="1">
    <location>
        <begin position="27"/>
        <end position="42"/>
    </location>
</feature>
<keyword evidence="4" id="KW-1185">Reference proteome</keyword>
<dbReference type="AlphaFoldDB" id="A0A6N9H340"/>
<evidence type="ECO:0000259" key="2">
    <source>
        <dbReference type="Pfam" id="PF08044"/>
    </source>
</evidence>
<dbReference type="EMBL" id="WWEQ01000001">
    <property type="protein sequence ID" value="MYM18470.1"/>
    <property type="molecule type" value="Genomic_DNA"/>
</dbReference>
<reference evidence="3 4" key="1">
    <citation type="submission" date="2020-01" db="EMBL/GenBank/DDBJ databases">
        <authorList>
            <person name="Deng T."/>
        </authorList>
    </citation>
    <scope>NUCLEOTIDE SEQUENCE [LARGE SCALE GENOMIC DNA]</scope>
    <source>
        <strain evidence="3 4">5221</strain>
    </source>
</reference>
<feature type="compositionally biased region" description="Basic and acidic residues" evidence="1">
    <location>
        <begin position="50"/>
        <end position="72"/>
    </location>
</feature>
<evidence type="ECO:0000313" key="4">
    <source>
        <dbReference type="Proteomes" id="UP000469215"/>
    </source>
</evidence>
<dbReference type="Proteomes" id="UP000469215">
    <property type="component" value="Unassembled WGS sequence"/>
</dbReference>
<gene>
    <name evidence="3" type="ORF">GSY69_00355</name>
</gene>
<organism evidence="3 4">
    <name type="scientific">Brevibacterium rongguiense</name>
    <dbReference type="NCBI Taxonomy" id="2695267"/>
    <lineage>
        <taxon>Bacteria</taxon>
        <taxon>Bacillati</taxon>
        <taxon>Actinomycetota</taxon>
        <taxon>Actinomycetes</taxon>
        <taxon>Micrococcales</taxon>
        <taxon>Brevibacteriaceae</taxon>
        <taxon>Brevibacterium</taxon>
    </lineage>
</organism>
<protein>
    <submittedName>
        <fullName evidence="3">DUF1707 domain-containing protein</fullName>
    </submittedName>
</protein>
<evidence type="ECO:0000256" key="1">
    <source>
        <dbReference type="SAM" id="MobiDB-lite"/>
    </source>
</evidence>